<feature type="domain" description="Ras-GEF" evidence="2">
    <location>
        <begin position="164"/>
        <end position="391"/>
    </location>
</feature>
<dbReference type="InterPro" id="IPR001895">
    <property type="entry name" value="RASGEF_cat_dom"/>
</dbReference>
<dbReference type="InterPro" id="IPR023578">
    <property type="entry name" value="Ras_GEF_dom_sf"/>
</dbReference>
<organism evidence="4">
    <name type="scientific">Bandra megavirus</name>
    <dbReference type="NCBI Taxonomy" id="2071566"/>
    <lineage>
        <taxon>Viruses</taxon>
        <taxon>Varidnaviria</taxon>
        <taxon>Bamfordvirae</taxon>
        <taxon>Nucleocytoviricota</taxon>
        <taxon>Megaviricetes</taxon>
        <taxon>Imitervirales</taxon>
        <taxon>Mimiviridae</taxon>
        <taxon>Megamimivirinae</taxon>
        <taxon>Megavirus</taxon>
    </lineage>
</organism>
<proteinExistence type="predicted"/>
<dbReference type="PROSITE" id="PS50105">
    <property type="entry name" value="SAM_DOMAIN"/>
    <property type="match status" value="1"/>
</dbReference>
<dbReference type="InterPro" id="IPR001660">
    <property type="entry name" value="SAM"/>
</dbReference>
<feature type="domain" description="SAM" evidence="3">
    <location>
        <begin position="473"/>
        <end position="537"/>
    </location>
</feature>
<dbReference type="SMART" id="SM00454">
    <property type="entry name" value="SAM"/>
    <property type="match status" value="1"/>
</dbReference>
<dbReference type="SUPFAM" id="SSF47769">
    <property type="entry name" value="SAM/Pointed domain"/>
    <property type="match status" value="1"/>
</dbReference>
<dbReference type="SMART" id="SM00147">
    <property type="entry name" value="RasGEF"/>
    <property type="match status" value="1"/>
</dbReference>
<dbReference type="PANTHER" id="PTHR23113:SF99">
    <property type="entry name" value="RASGEF DOMAIN-CONTAINING PROTEIN"/>
    <property type="match status" value="1"/>
</dbReference>
<dbReference type="PROSITE" id="PS50009">
    <property type="entry name" value="RASGEF_CAT"/>
    <property type="match status" value="1"/>
</dbReference>
<sequence length="541" mass="63845">MLNVHEFTESIMKIDDYMSQTIFFKLSPIILKYSEIIDIWIDNYSSLNNKINKLKILNNSDKLNRLLTVKNNIMNFLKCGLMLDYLKLDKNNHYRVIKLLEMNESKTYINFVKLSLTKNHLIETKNRTSSEISMSNYLKNTSCTVLTKSSNELYKIISNIMDIDTNDFVNTINRYFIDLYRKINCHDLLLKIIESDYNCDNLEEIIELFDKLSQLVVTEILLKTENIKSRIIKVVNKFIDIAEKFLETNNFQGFFAIVAGLNIHAIQRIKFIWKPNKNRTLSFQNHEKIITHCNGYHCYRSHLKTQSKYIPYLGIVLSDIDHILQAGIIHPETYLINTINYNVLAKIINCFESAIPLPGSVRKNYNVFRNEYCDQSIIEFIKNIKIMDEDKIYDLSYNLCSRELVNIDSIPEKIDDVDNNNKQLKNITKISRQSFGSEIRYEQMLALINGSNIKNNLDSEKYKFIYNLPIKSWTNRQVLDWLEFIDLHVYIKFFKNNQINGFVLDELNHNYLKNDLSIDKLGHRIRIIKFINVIKNLFYPV</sequence>
<name>A0A2K9V7N2_9VIRU</name>
<dbReference type="InterPro" id="IPR036964">
    <property type="entry name" value="RASGEF_cat_dom_sf"/>
</dbReference>
<dbReference type="SUPFAM" id="SSF48366">
    <property type="entry name" value="Ras GEF"/>
    <property type="match status" value="1"/>
</dbReference>
<dbReference type="Gene3D" id="1.10.840.10">
    <property type="entry name" value="Ras guanine-nucleotide exchange factors catalytic domain"/>
    <property type="match status" value="1"/>
</dbReference>
<reference evidence="4" key="1">
    <citation type="submission" date="2018-01" db="EMBL/GenBank/DDBJ databases">
        <title>Draft genome sequence of Bandra megavirus.</title>
        <authorList>
            <person name="Chatterjee A."/>
            <person name="Yadav R."/>
            <person name="Kondabagil K."/>
        </authorList>
    </citation>
    <scope>NUCLEOTIDE SEQUENCE</scope>
    <source>
        <strain evidence="4">KK-1</strain>
    </source>
</reference>
<dbReference type="InterPro" id="IPR008937">
    <property type="entry name" value="Ras-like_GEF"/>
</dbReference>
<dbReference type="GO" id="GO:0007264">
    <property type="term" value="P:small GTPase-mediated signal transduction"/>
    <property type="evidence" value="ECO:0007669"/>
    <property type="project" value="InterPro"/>
</dbReference>
<accession>A0A2K9V7N2</accession>
<dbReference type="EMBL" id="MG779314">
    <property type="protein sequence ID" value="AUV58219.1"/>
    <property type="molecule type" value="Genomic_DNA"/>
</dbReference>
<evidence type="ECO:0000313" key="4">
    <source>
        <dbReference type="EMBL" id="AUV58219.1"/>
    </source>
</evidence>
<dbReference type="GO" id="GO:0005085">
    <property type="term" value="F:guanyl-nucleotide exchange factor activity"/>
    <property type="evidence" value="ECO:0007669"/>
    <property type="project" value="UniProtKB-KW"/>
</dbReference>
<dbReference type="Gene3D" id="1.10.150.50">
    <property type="entry name" value="Transcription Factor, Ets-1"/>
    <property type="match status" value="1"/>
</dbReference>
<dbReference type="Pfam" id="PF07647">
    <property type="entry name" value="SAM_2"/>
    <property type="match status" value="1"/>
</dbReference>
<protein>
    <submittedName>
        <fullName evidence="4">Guanine nucleotide exchange factor</fullName>
    </submittedName>
</protein>
<evidence type="ECO:0000259" key="2">
    <source>
        <dbReference type="PROSITE" id="PS50009"/>
    </source>
</evidence>
<dbReference type="Pfam" id="PF00617">
    <property type="entry name" value="RasGEF"/>
    <property type="match status" value="1"/>
</dbReference>
<keyword evidence="1" id="KW-0344">Guanine-nucleotide releasing factor</keyword>
<dbReference type="InterPro" id="IPR013761">
    <property type="entry name" value="SAM/pointed_sf"/>
</dbReference>
<evidence type="ECO:0000259" key="3">
    <source>
        <dbReference type="PROSITE" id="PS50105"/>
    </source>
</evidence>
<evidence type="ECO:0000256" key="1">
    <source>
        <dbReference type="ARBA" id="ARBA00022658"/>
    </source>
</evidence>
<dbReference type="PANTHER" id="PTHR23113">
    <property type="entry name" value="GUANINE NUCLEOTIDE EXCHANGE FACTOR"/>
    <property type="match status" value="1"/>
</dbReference>